<evidence type="ECO:0000256" key="1">
    <source>
        <dbReference type="SAM" id="MobiDB-lite"/>
    </source>
</evidence>
<name>A0ABV8JCB6_9ACTN</name>
<feature type="region of interest" description="Disordered" evidence="1">
    <location>
        <begin position="426"/>
        <end position="460"/>
    </location>
</feature>
<proteinExistence type="predicted"/>
<dbReference type="PROSITE" id="PS51257">
    <property type="entry name" value="PROKAR_LIPOPROTEIN"/>
    <property type="match status" value="1"/>
</dbReference>
<keyword evidence="3" id="KW-1185">Reference proteome</keyword>
<reference evidence="3" key="1">
    <citation type="journal article" date="2019" name="Int. J. Syst. Evol. Microbiol.">
        <title>The Global Catalogue of Microorganisms (GCM) 10K type strain sequencing project: providing services to taxonomists for standard genome sequencing and annotation.</title>
        <authorList>
            <consortium name="The Broad Institute Genomics Platform"/>
            <consortium name="The Broad Institute Genome Sequencing Center for Infectious Disease"/>
            <person name="Wu L."/>
            <person name="Ma J."/>
        </authorList>
    </citation>
    <scope>NUCLEOTIDE SEQUENCE [LARGE SCALE GENOMIC DNA]</scope>
    <source>
        <strain evidence="3">TBRC 5832</strain>
    </source>
</reference>
<dbReference type="EMBL" id="JBHSBL010000041">
    <property type="protein sequence ID" value="MFC4072654.1"/>
    <property type="molecule type" value="Genomic_DNA"/>
</dbReference>
<evidence type="ECO:0000313" key="2">
    <source>
        <dbReference type="EMBL" id="MFC4072654.1"/>
    </source>
</evidence>
<dbReference type="Proteomes" id="UP001595867">
    <property type="component" value="Unassembled WGS sequence"/>
</dbReference>
<dbReference type="RefSeq" id="WP_378073527.1">
    <property type="nucleotide sequence ID" value="NZ_JBHSBL010000041.1"/>
</dbReference>
<accession>A0ABV8JCB6</accession>
<organism evidence="2 3">
    <name type="scientific">Actinoplanes subglobosus</name>
    <dbReference type="NCBI Taxonomy" id="1547892"/>
    <lineage>
        <taxon>Bacteria</taxon>
        <taxon>Bacillati</taxon>
        <taxon>Actinomycetota</taxon>
        <taxon>Actinomycetes</taxon>
        <taxon>Micromonosporales</taxon>
        <taxon>Micromonosporaceae</taxon>
        <taxon>Actinoplanes</taxon>
    </lineage>
</organism>
<gene>
    <name evidence="2" type="ORF">ACFO0C_47645</name>
</gene>
<comment type="caution">
    <text evidence="2">The sequence shown here is derived from an EMBL/GenBank/DDBJ whole genome shotgun (WGS) entry which is preliminary data.</text>
</comment>
<protein>
    <submittedName>
        <fullName evidence="2">Uncharacterized protein</fullName>
    </submittedName>
</protein>
<evidence type="ECO:0000313" key="3">
    <source>
        <dbReference type="Proteomes" id="UP001595867"/>
    </source>
</evidence>
<feature type="compositionally biased region" description="Polar residues" evidence="1">
    <location>
        <begin position="444"/>
        <end position="456"/>
    </location>
</feature>
<sequence length="527" mass="57011">MRKQLRTGDVAIAPLPGGGFGACQVSGFDGESVVVHALDWFSPEPPRLDDLHGAGPAILRRHRFREPIAQTSVAPRYHPLPPDFTWLGNLPVPAGVPTDVNSISTWDWPLIAVVLDRAWADLPAEVRDAYRLSRGADPVTVDLGDGPRVETAALGVLDLASYPVGRPVDWSVLERLPRCTQIRWSGPDRGLTAALERHPLIGSLVWFDAPETVDLSRTRVVHLTIRGDALRELNLPPRFRNLAIDGIASARTVHAPDDGRWLHLNLFEATPATVAPTGLSQVRSLSIDGAGVLPAGVVTAFPQTHTLTLRRSSAPGRLDTPAALTELPGLRLLTMLDAYALDAETFPDLPLDNLVIDGLRASTARDLRTRFRRSPVTLRLSGAKADRWLATNMDNPFRDWSDDNTRAGAAACRAYATALRALDALPRLAPPPPTSAGQAAGARPSTSARETGSRPSTDAAAVAHPAIAAVEPVLRELVDKLNALDEKFDIIDTIRREEAGDAFMALAARAGIPTTLADEWFDTWRDF</sequence>